<sequence length="164" mass="17520">MAFWHYRSTACAAQQLVAGAWGVLAAAVGNMASQCGILALQQCCWCRATAHGWRKECSLLQLWATWPHSMASWHCRSTAGAAQQLVAGACGVAVVLDSVGMATMQLAECRLAAVPWSRGSRRAILARAVRPALGSRRSDPRVRVGLITCRGVARSGEEEGGLER</sequence>
<keyword evidence="2" id="KW-1185">Reference proteome</keyword>
<dbReference type="EMBL" id="QXFT01006986">
    <property type="protein sequence ID" value="KAE9267441.1"/>
    <property type="molecule type" value="Genomic_DNA"/>
</dbReference>
<accession>A0A6A4B5S4</accession>
<reference evidence="1 2" key="1">
    <citation type="submission" date="2018-08" db="EMBL/GenBank/DDBJ databases">
        <title>Genomic investigation of the strawberry pathogen Phytophthora fragariae indicates pathogenicity is determined by transcriptional variation in three key races.</title>
        <authorList>
            <person name="Adams T.M."/>
            <person name="Armitage A.D."/>
            <person name="Sobczyk M.K."/>
            <person name="Bates H.J."/>
            <person name="Dunwell J.M."/>
            <person name="Nellist C.F."/>
            <person name="Harrison R.J."/>
        </authorList>
    </citation>
    <scope>NUCLEOTIDE SEQUENCE [LARGE SCALE GENOMIC DNA]</scope>
    <source>
        <strain evidence="1 2">SCRP333</strain>
    </source>
</reference>
<dbReference type="AlphaFoldDB" id="A0A6A4B5S4"/>
<comment type="caution">
    <text evidence="1">The sequence shown here is derived from an EMBL/GenBank/DDBJ whole genome shotgun (WGS) entry which is preliminary data.</text>
</comment>
<evidence type="ECO:0000313" key="2">
    <source>
        <dbReference type="Proteomes" id="UP000434957"/>
    </source>
</evidence>
<gene>
    <name evidence="1" type="ORF">PR003_g31772</name>
</gene>
<name>A0A6A4B5S4_9STRA</name>
<dbReference type="Proteomes" id="UP000434957">
    <property type="component" value="Unassembled WGS sequence"/>
</dbReference>
<proteinExistence type="predicted"/>
<evidence type="ECO:0000313" key="1">
    <source>
        <dbReference type="EMBL" id="KAE9267441.1"/>
    </source>
</evidence>
<organism evidence="1 2">
    <name type="scientific">Phytophthora rubi</name>
    <dbReference type="NCBI Taxonomy" id="129364"/>
    <lineage>
        <taxon>Eukaryota</taxon>
        <taxon>Sar</taxon>
        <taxon>Stramenopiles</taxon>
        <taxon>Oomycota</taxon>
        <taxon>Peronosporomycetes</taxon>
        <taxon>Peronosporales</taxon>
        <taxon>Peronosporaceae</taxon>
        <taxon>Phytophthora</taxon>
    </lineage>
</organism>
<protein>
    <submittedName>
        <fullName evidence="1">Uncharacterized protein</fullName>
    </submittedName>
</protein>